<dbReference type="InterPro" id="IPR003006">
    <property type="entry name" value="Ig/MHC_CS"/>
</dbReference>
<reference evidence="3" key="1">
    <citation type="submission" date="2023-12" db="EMBL/GenBank/DDBJ databases">
        <authorList>
            <person name="Brown T."/>
        </authorList>
    </citation>
    <scope>NUCLEOTIDE SEQUENCE</scope>
</reference>
<name>A0ABN9ZNZ8_PIPNA</name>
<gene>
    <name evidence="3" type="ORF">MPIPNATIZW_LOCUS8210</name>
</gene>
<evidence type="ECO:0000313" key="3">
    <source>
        <dbReference type="EMBL" id="CAK6439904.1"/>
    </source>
</evidence>
<dbReference type="InterPro" id="IPR050380">
    <property type="entry name" value="Immune_Resp_Modulators"/>
</dbReference>
<dbReference type="PROSITE" id="PS00290">
    <property type="entry name" value="IG_MHC"/>
    <property type="match status" value="2"/>
</dbReference>
<organism evidence="3 4">
    <name type="scientific">Pipistrellus nathusii</name>
    <name type="common">Nathusius' pipistrelle</name>
    <dbReference type="NCBI Taxonomy" id="59473"/>
    <lineage>
        <taxon>Eukaryota</taxon>
        <taxon>Metazoa</taxon>
        <taxon>Chordata</taxon>
        <taxon>Craniata</taxon>
        <taxon>Vertebrata</taxon>
        <taxon>Euteleostomi</taxon>
        <taxon>Mammalia</taxon>
        <taxon>Eutheria</taxon>
        <taxon>Laurasiatheria</taxon>
        <taxon>Chiroptera</taxon>
        <taxon>Yangochiroptera</taxon>
        <taxon>Vespertilionidae</taxon>
        <taxon>Pipistrellus</taxon>
    </lineage>
</organism>
<dbReference type="Pfam" id="PF07654">
    <property type="entry name" value="C1-set"/>
    <property type="match status" value="2"/>
</dbReference>
<dbReference type="SMART" id="SM00407">
    <property type="entry name" value="IGc1"/>
    <property type="match status" value="3"/>
</dbReference>
<keyword evidence="1" id="KW-0393">Immunoglobulin domain</keyword>
<protein>
    <recommendedName>
        <fullName evidence="2">Ig-like domain-containing protein</fullName>
    </recommendedName>
</protein>
<evidence type="ECO:0000313" key="4">
    <source>
        <dbReference type="Proteomes" id="UP001314169"/>
    </source>
</evidence>
<dbReference type="Gene3D" id="2.60.40.10">
    <property type="entry name" value="Immunoglobulins"/>
    <property type="match status" value="3"/>
</dbReference>
<feature type="domain" description="Ig-like" evidence="2">
    <location>
        <begin position="9"/>
        <end position="102"/>
    </location>
</feature>
<accession>A0ABN9ZNZ8</accession>
<dbReference type="Proteomes" id="UP001314169">
    <property type="component" value="Chromosome 18"/>
</dbReference>
<dbReference type="InterPro" id="IPR013783">
    <property type="entry name" value="Ig-like_fold"/>
</dbReference>
<dbReference type="CDD" id="cd05768">
    <property type="entry name" value="IgC1_CH3_IgAGD_CH4_IgAEM"/>
    <property type="match status" value="1"/>
</dbReference>
<keyword evidence="4" id="KW-1185">Reference proteome</keyword>
<feature type="domain" description="Ig-like" evidence="2">
    <location>
        <begin position="116"/>
        <end position="211"/>
    </location>
</feature>
<evidence type="ECO:0000256" key="1">
    <source>
        <dbReference type="ARBA" id="ARBA00023319"/>
    </source>
</evidence>
<dbReference type="InterPro" id="IPR036179">
    <property type="entry name" value="Ig-like_dom_sf"/>
</dbReference>
<sequence>MSCVTAKHPTLFPLTLRSTEPADPVVIGCLAQDFVPSKHTNVTWDSSGPGTSISTVLPMFTSRGLYTMVSQLTLPASQCPASRTLKCHVQYNSSLSQTKDVPCKVPPKPTSSCCQPGLTLRPPALEDLLLSSDANLTCMLSGLREPQGASFAWQPTGGKEAIQQAPQRDACGCYSVSSILPGCAEPWNRGQRFSCTAAHPEVTSPLTATIARASGSTLPPQVHLLPPPTEELALNELATLTCVVRGFYPEDVLVRWLHESQELPREKYQTWRPLPEAGQGGTRFVTTSVLRVDMEAWKNGDNYSCMVGHEALPLSFTQKTINRLAGFQEWLPCVLIDQPQEDREEDAPGASLWPTTVTLLTLFLLSLFYSTALTVTSVRGLPSSKERPPF</sequence>
<dbReference type="InterPro" id="IPR003597">
    <property type="entry name" value="Ig_C1-set"/>
</dbReference>
<dbReference type="EMBL" id="OY882875">
    <property type="protein sequence ID" value="CAK6439904.1"/>
    <property type="molecule type" value="Genomic_DNA"/>
</dbReference>
<dbReference type="SUPFAM" id="SSF48726">
    <property type="entry name" value="Immunoglobulin"/>
    <property type="match status" value="3"/>
</dbReference>
<proteinExistence type="predicted"/>
<dbReference type="PROSITE" id="PS50835">
    <property type="entry name" value="IG_LIKE"/>
    <property type="match status" value="3"/>
</dbReference>
<dbReference type="CDD" id="cd04986">
    <property type="entry name" value="IgC1_CH2_IgA"/>
    <property type="match status" value="1"/>
</dbReference>
<feature type="domain" description="Ig-like" evidence="2">
    <location>
        <begin position="220"/>
        <end position="322"/>
    </location>
</feature>
<dbReference type="InterPro" id="IPR007110">
    <property type="entry name" value="Ig-like_dom"/>
</dbReference>
<evidence type="ECO:0000259" key="2">
    <source>
        <dbReference type="PROSITE" id="PS50835"/>
    </source>
</evidence>
<dbReference type="PANTHER" id="PTHR23411">
    <property type="entry name" value="TAPASIN"/>
    <property type="match status" value="1"/>
</dbReference>